<dbReference type="Pfam" id="PF09848">
    <property type="entry name" value="SLFN-g3_helicase"/>
    <property type="match status" value="1"/>
</dbReference>
<name>A0AAW6RAA2_GORRU</name>
<comment type="caution">
    <text evidence="2">The sequence shown here is derived from an EMBL/GenBank/DDBJ whole genome shotgun (WGS) entry which is preliminary data.</text>
</comment>
<feature type="domain" description="AAA+ ATPase" evidence="1">
    <location>
        <begin position="258"/>
        <end position="387"/>
    </location>
</feature>
<evidence type="ECO:0000259" key="1">
    <source>
        <dbReference type="SMART" id="SM00382"/>
    </source>
</evidence>
<sequence>MSLFRASVLGVRAQITANTLIPKLTEQHFFEYGYHASKAEVRSWERSVAVLVSDLEDAGLDQAELLLEYRLPLTSKRADVVVCGVHPNTGEASYIVVELKQWTTATRLDGTEDVVLYDGDRERLHPVEQVSRYCSHIADFIAALGGSSEQLAGVAYLHNATDDGVRSLWGYPESQTGRMFTGQRRSELIDFLRSRIADKPGADAADQLMASAIRPSKQLMALAADEVQRREQFVLLDEQKIAHSLVMRAVQAAARQNTKEVIVVVGGPGSGKSVIALSLLGELARQGRTAVHATGSSAFTKTLRKVAGARAPRVQKLFTYYNNFINFEPNDLEVLICDEAHRIRETSTNRFTRAINRTGRPQVEELIDAARVPVFLLDEDQIVKPSERGSVDEIRRAAERMGCTIKTIRLDGQFRCGGSQAYDYWVRRLLELKPGGPIPWEGDEAFDVAVDEAPSVVESRLQQMLDDGYSARMVAGYCWKWSTPEKGEPLADDITIGGWRRPWNNPKTTRHEGAPSRELWATDPAGFGQIGCVYTAQGFEYDYGAVIFGPDLVWRTDRWVAQPEKSYDRQVKTADRAAFDRAIRNTYKVLLTRGMRGMRIYSTDAETQDMLRALVEGPRS</sequence>
<accession>A0AAW6RAA2</accession>
<evidence type="ECO:0000313" key="2">
    <source>
        <dbReference type="EMBL" id="MDG6781563.1"/>
    </source>
</evidence>
<reference evidence="2" key="1">
    <citation type="submission" date="2023-04" db="EMBL/GenBank/DDBJ databases">
        <title>Characterization and analysis of the complete genome of Gordonia rubripertincta 112, the degrader of aromatic and aliphatic compounds.</title>
        <authorList>
            <person name="Frantsuzova E."/>
            <person name="Bogun A."/>
            <person name="Delegan Y."/>
        </authorList>
    </citation>
    <scope>NUCLEOTIDE SEQUENCE</scope>
    <source>
        <strain evidence="2">112</strain>
    </source>
</reference>
<dbReference type="InterPro" id="IPR027417">
    <property type="entry name" value="P-loop_NTPase"/>
</dbReference>
<dbReference type="EMBL" id="JARUXG010000005">
    <property type="protein sequence ID" value="MDG6781563.1"/>
    <property type="molecule type" value="Genomic_DNA"/>
</dbReference>
<proteinExistence type="predicted"/>
<dbReference type="SUPFAM" id="SSF52540">
    <property type="entry name" value="P-loop containing nucleoside triphosphate hydrolases"/>
    <property type="match status" value="1"/>
</dbReference>
<protein>
    <submittedName>
        <fullName evidence="2">DUF2075 domain-containing protein</fullName>
    </submittedName>
</protein>
<organism evidence="2">
    <name type="scientific">Gordonia rubripertincta</name>
    <name type="common">Rhodococcus corallinus</name>
    <dbReference type="NCBI Taxonomy" id="36822"/>
    <lineage>
        <taxon>Bacteria</taxon>
        <taxon>Bacillati</taxon>
        <taxon>Actinomycetota</taxon>
        <taxon>Actinomycetes</taxon>
        <taxon>Mycobacteriales</taxon>
        <taxon>Gordoniaceae</taxon>
        <taxon>Gordonia</taxon>
    </lineage>
</organism>
<dbReference type="SMART" id="SM00382">
    <property type="entry name" value="AAA"/>
    <property type="match status" value="1"/>
</dbReference>
<dbReference type="Gene3D" id="3.40.50.300">
    <property type="entry name" value="P-loop containing nucleotide triphosphate hydrolases"/>
    <property type="match status" value="1"/>
</dbReference>
<dbReference type="RefSeq" id="WP_039879928.1">
    <property type="nucleotide sequence ID" value="NZ_CP136136.1"/>
</dbReference>
<dbReference type="InterPro" id="IPR018647">
    <property type="entry name" value="SLFN_3-like_DNA/RNA_helicase"/>
</dbReference>
<gene>
    <name evidence="2" type="ORF">QBL07_12040</name>
</gene>
<dbReference type="AlphaFoldDB" id="A0AAW6RAA2"/>
<dbReference type="InterPro" id="IPR003593">
    <property type="entry name" value="AAA+_ATPase"/>
</dbReference>